<dbReference type="Pfam" id="PF22124">
    <property type="entry name" value="Glyco_hydro_95_cat"/>
    <property type="match status" value="1"/>
</dbReference>
<dbReference type="PANTHER" id="PTHR31084">
    <property type="entry name" value="ALPHA-L-FUCOSIDASE 2"/>
    <property type="match status" value="1"/>
</dbReference>
<proteinExistence type="predicted"/>
<evidence type="ECO:0000313" key="5">
    <source>
        <dbReference type="Proteomes" id="UP001150904"/>
    </source>
</evidence>
<dbReference type="RefSeq" id="XP_058309841.1">
    <property type="nucleotide sequence ID" value="XM_058450379.1"/>
</dbReference>
<dbReference type="InterPro" id="IPR027414">
    <property type="entry name" value="GH95_N_dom"/>
</dbReference>
<reference evidence="4" key="1">
    <citation type="submission" date="2022-12" db="EMBL/GenBank/DDBJ databases">
        <authorList>
            <person name="Petersen C."/>
        </authorList>
    </citation>
    <scope>NUCLEOTIDE SEQUENCE</scope>
    <source>
        <strain evidence="4">IBT 15544</strain>
    </source>
</reference>
<sequence length="762" mass="86246">MDLDKITVVEETAMEELWYEQPANDWNEALPVGNGRLGAMVYGRTDTEMLPLNEDSVWYGAPQDRNPRDAFNYLPKLRQAIRDRDHKEAERLATLSFFANPISQRQYEPLGTLFMDFGHGADHITGYRRWLNIDDATANVKYKYHGHRCKRTVLASYPDNVIAIRVSSELRTEFIVRLSRMSELEFETNEYLDDVYAGDDYIRMHVTPGGRDSNRACCIVAVHCLDHLGSVKNIGNNLVVNSKDTFILVAAQTTFRHADIDQRTSQDIHHALNCVQHSVSELYKRHTADYQSLFRRMDLQMIPTQPEIPTDKRIQDSRDPGLIALYHNYSRYLLISCSRNGDKALPANLQGIWNPSFHPAWGSKFTININLQMNYWPANICNLSECELPLFDLLQRMAESGRTTAQRMYGCRGWAAHSCTDIWADTAPVDRWMPATIWPLGGAWLCYHIWEHFQFTGEHDFLRRMFPILRGCVEFLIDFLVEDATMEYLTTSPSVSPENSFYDKGQKGVLCEGSTIDIQIVRAILDAFESSVNELGVMDALLPSVRTIRDRLAPMKISDSGYLQEWAMDYDEVEPGHRHTSHLWALYPGNAITPTTTPDLAEACGVVLRRRAEHGGGHTGWSRAWLINLHARLLEAEDCSKHLDLLLAHSTLPNMLDSHPPFQIDGNFGGGAGIVEMLVQSHEPGLIRLLPACPKGWTGSIRGVKARGGFELEFSWENGCIVGQVMVMSRGKETTICFPGEDGRRVRIKNAGGYLGIHVINA</sequence>
<feature type="domain" description="Glycosyl hydrolase family 95 catalytic" evidence="3">
    <location>
        <begin position="279"/>
        <end position="678"/>
    </location>
</feature>
<feature type="domain" description="Alpha fucosidase A-like C-terminal" evidence="2">
    <location>
        <begin position="680"/>
        <end position="748"/>
    </location>
</feature>
<feature type="domain" description="Glycosyl hydrolase family 95 N-terminal" evidence="1">
    <location>
        <begin position="17"/>
        <end position="256"/>
    </location>
</feature>
<accession>A0A9W9T715</accession>
<evidence type="ECO:0000259" key="1">
    <source>
        <dbReference type="Pfam" id="PF14498"/>
    </source>
</evidence>
<organism evidence="4 5">
    <name type="scientific">Penicillium cinerascens</name>
    <dbReference type="NCBI Taxonomy" id="70096"/>
    <lineage>
        <taxon>Eukaryota</taxon>
        <taxon>Fungi</taxon>
        <taxon>Dikarya</taxon>
        <taxon>Ascomycota</taxon>
        <taxon>Pezizomycotina</taxon>
        <taxon>Eurotiomycetes</taxon>
        <taxon>Eurotiomycetidae</taxon>
        <taxon>Eurotiales</taxon>
        <taxon>Aspergillaceae</taxon>
        <taxon>Penicillium</taxon>
    </lineage>
</organism>
<dbReference type="FunFam" id="1.50.10.10:FF:000028">
    <property type="entry name" value="Alpha-L-fucosidase 2"/>
    <property type="match status" value="1"/>
</dbReference>
<dbReference type="Gene3D" id="1.50.10.10">
    <property type="match status" value="1"/>
</dbReference>
<dbReference type="PIRSF" id="PIRSF007663">
    <property type="entry name" value="UCP007663"/>
    <property type="match status" value="1"/>
</dbReference>
<dbReference type="InterPro" id="IPR049053">
    <property type="entry name" value="AFCA-like_C"/>
</dbReference>
<evidence type="ECO:0000313" key="4">
    <source>
        <dbReference type="EMBL" id="KAJ5211671.1"/>
    </source>
</evidence>
<dbReference type="InterPro" id="IPR016518">
    <property type="entry name" value="Alpha-L-fucosidase"/>
</dbReference>
<dbReference type="GeneID" id="83177680"/>
<dbReference type="GO" id="GO:0004560">
    <property type="term" value="F:alpha-L-fucosidase activity"/>
    <property type="evidence" value="ECO:0007669"/>
    <property type="project" value="InterPro"/>
</dbReference>
<keyword evidence="5" id="KW-1185">Reference proteome</keyword>
<dbReference type="SUPFAM" id="SSF48208">
    <property type="entry name" value="Six-hairpin glycosidases"/>
    <property type="match status" value="1"/>
</dbReference>
<evidence type="ECO:0000259" key="3">
    <source>
        <dbReference type="Pfam" id="PF22124"/>
    </source>
</evidence>
<dbReference type="InterPro" id="IPR008928">
    <property type="entry name" value="6-hairpin_glycosidase_sf"/>
</dbReference>
<comment type="caution">
    <text evidence="4">The sequence shown here is derived from an EMBL/GenBank/DDBJ whole genome shotgun (WGS) entry which is preliminary data.</text>
</comment>
<dbReference type="AlphaFoldDB" id="A0A9W9T715"/>
<dbReference type="PANTHER" id="PTHR31084:SF18">
    <property type="entry name" value="GLYCOSYL HYDROLASE FAMILY 95 N-TERMINAL DOMAIN-CONTAINING PROTEIN"/>
    <property type="match status" value="1"/>
</dbReference>
<dbReference type="Pfam" id="PF21307">
    <property type="entry name" value="Glyco_hydro_95_C"/>
    <property type="match status" value="1"/>
</dbReference>
<dbReference type="OrthoDB" id="2848340at2759"/>
<gene>
    <name evidence="4" type="ORF">N7498_003317</name>
</gene>
<evidence type="ECO:0000259" key="2">
    <source>
        <dbReference type="Pfam" id="PF21307"/>
    </source>
</evidence>
<reference evidence="4" key="2">
    <citation type="journal article" date="2023" name="IMA Fungus">
        <title>Comparative genomic study of the Penicillium genus elucidates a diverse pangenome and 15 lateral gene transfer events.</title>
        <authorList>
            <person name="Petersen C."/>
            <person name="Sorensen T."/>
            <person name="Nielsen M.R."/>
            <person name="Sondergaard T.E."/>
            <person name="Sorensen J.L."/>
            <person name="Fitzpatrick D.A."/>
            <person name="Frisvad J.C."/>
            <person name="Nielsen K.L."/>
        </authorList>
    </citation>
    <scope>NUCLEOTIDE SEQUENCE</scope>
    <source>
        <strain evidence="4">IBT 15544</strain>
    </source>
</reference>
<dbReference type="Proteomes" id="UP001150904">
    <property type="component" value="Unassembled WGS sequence"/>
</dbReference>
<name>A0A9W9T715_9EURO</name>
<dbReference type="InterPro" id="IPR054363">
    <property type="entry name" value="GH95_cat"/>
</dbReference>
<dbReference type="InterPro" id="IPR012341">
    <property type="entry name" value="6hp_glycosidase-like_sf"/>
</dbReference>
<dbReference type="EMBL" id="JAPQKR010000008">
    <property type="protein sequence ID" value="KAJ5211671.1"/>
    <property type="molecule type" value="Genomic_DNA"/>
</dbReference>
<dbReference type="GO" id="GO:0005975">
    <property type="term" value="P:carbohydrate metabolic process"/>
    <property type="evidence" value="ECO:0007669"/>
    <property type="project" value="InterPro"/>
</dbReference>
<protein>
    <submittedName>
        <fullName evidence="4">Alpha-L-fucosidase</fullName>
    </submittedName>
</protein>
<dbReference type="Pfam" id="PF14498">
    <property type="entry name" value="Glyco_hyd_65N_2"/>
    <property type="match status" value="1"/>
</dbReference>